<reference evidence="4" key="1">
    <citation type="journal article" date="2018" name="Front. Microbiol.">
        <title>Genome-Based Analysis Reveals the Taxonomy and Diversity of the Family Idiomarinaceae.</title>
        <authorList>
            <person name="Liu Y."/>
            <person name="Lai Q."/>
            <person name="Shao Z."/>
        </authorList>
    </citation>
    <scope>NUCLEOTIDE SEQUENCE [LARGE SCALE GENOMIC DNA]</scope>
    <source>
        <strain evidence="4">SW15</strain>
    </source>
</reference>
<evidence type="ECO:0000313" key="3">
    <source>
        <dbReference type="EMBL" id="RUO50607.1"/>
    </source>
</evidence>
<dbReference type="RefSeq" id="WP_126832112.1">
    <property type="nucleotide sequence ID" value="NZ_PIPT01000001.1"/>
</dbReference>
<protein>
    <submittedName>
        <fullName evidence="3">Phospholipid-binding protein</fullName>
    </submittedName>
</protein>
<dbReference type="InterPro" id="IPR051686">
    <property type="entry name" value="Lipoprotein_DolP"/>
</dbReference>
<dbReference type="Gene3D" id="3.30.1340.30">
    <property type="match status" value="1"/>
</dbReference>
<dbReference type="InterPro" id="IPR007055">
    <property type="entry name" value="BON_dom"/>
</dbReference>
<keyword evidence="1" id="KW-0732">Signal</keyword>
<dbReference type="InterPro" id="IPR014004">
    <property type="entry name" value="Transpt-assoc_nodulatn_dom_bac"/>
</dbReference>
<evidence type="ECO:0000256" key="1">
    <source>
        <dbReference type="SAM" id="SignalP"/>
    </source>
</evidence>
<feature type="chain" id="PRO_5019539056" evidence="1">
    <location>
        <begin position="25"/>
        <end position="114"/>
    </location>
</feature>
<dbReference type="SMART" id="SM00749">
    <property type="entry name" value="BON"/>
    <property type="match status" value="1"/>
</dbReference>
<keyword evidence="4" id="KW-1185">Reference proteome</keyword>
<gene>
    <name evidence="3" type="ORF">CWE21_00440</name>
</gene>
<evidence type="ECO:0000313" key="4">
    <source>
        <dbReference type="Proteomes" id="UP000286678"/>
    </source>
</evidence>
<dbReference type="PROSITE" id="PS50914">
    <property type="entry name" value="BON"/>
    <property type="match status" value="1"/>
</dbReference>
<dbReference type="PANTHER" id="PTHR34606">
    <property type="entry name" value="BON DOMAIN-CONTAINING PROTEIN"/>
    <property type="match status" value="1"/>
</dbReference>
<dbReference type="OrthoDB" id="6477610at2"/>
<accession>A0A432XPI0</accession>
<comment type="caution">
    <text evidence="3">The sequence shown here is derived from an EMBL/GenBank/DDBJ whole genome shotgun (WGS) entry which is preliminary data.</text>
</comment>
<feature type="domain" description="BON" evidence="2">
    <location>
        <begin position="46"/>
        <end position="112"/>
    </location>
</feature>
<organism evidence="3 4">
    <name type="scientific">Pseudidiomarina aquimaris</name>
    <dbReference type="NCBI Taxonomy" id="641841"/>
    <lineage>
        <taxon>Bacteria</taxon>
        <taxon>Pseudomonadati</taxon>
        <taxon>Pseudomonadota</taxon>
        <taxon>Gammaproteobacteria</taxon>
        <taxon>Alteromonadales</taxon>
        <taxon>Idiomarinaceae</taxon>
        <taxon>Pseudidiomarina</taxon>
    </lineage>
</organism>
<proteinExistence type="predicted"/>
<sequence>MKLSNVLTSIASVMALTFGTVAMATTLQDPETAQQQGMEKAGDHISDSAITANVKSALMSQASGMQINVSTTDGEVTLSGEVESQADISAIERIVRNVEGVKNVRNELKVKSEA</sequence>
<dbReference type="Proteomes" id="UP000286678">
    <property type="component" value="Unassembled WGS sequence"/>
</dbReference>
<name>A0A432XPI0_9GAMM</name>
<dbReference type="Pfam" id="PF04972">
    <property type="entry name" value="BON"/>
    <property type="match status" value="1"/>
</dbReference>
<dbReference type="PANTHER" id="PTHR34606:SF15">
    <property type="entry name" value="BON DOMAIN-CONTAINING PROTEIN"/>
    <property type="match status" value="1"/>
</dbReference>
<feature type="signal peptide" evidence="1">
    <location>
        <begin position="1"/>
        <end position="24"/>
    </location>
</feature>
<evidence type="ECO:0000259" key="2">
    <source>
        <dbReference type="PROSITE" id="PS50914"/>
    </source>
</evidence>
<dbReference type="AlphaFoldDB" id="A0A432XPI0"/>
<dbReference type="EMBL" id="PIPT01000001">
    <property type="protein sequence ID" value="RUO50607.1"/>
    <property type="molecule type" value="Genomic_DNA"/>
</dbReference>